<evidence type="ECO:0000256" key="2">
    <source>
        <dbReference type="SAM" id="SignalP"/>
    </source>
</evidence>
<evidence type="ECO:0000256" key="1">
    <source>
        <dbReference type="SAM" id="MobiDB-lite"/>
    </source>
</evidence>
<dbReference type="EMBL" id="JABBWD010000011">
    <property type="protein sequence ID" value="KAG1779553.1"/>
    <property type="molecule type" value="Genomic_DNA"/>
</dbReference>
<gene>
    <name evidence="3" type="ORF">EV702DRAFT_1194933</name>
</gene>
<feature type="compositionally biased region" description="Low complexity" evidence="1">
    <location>
        <begin position="131"/>
        <end position="141"/>
    </location>
</feature>
<dbReference type="OrthoDB" id="2693430at2759"/>
<feature type="signal peptide" evidence="2">
    <location>
        <begin position="1"/>
        <end position="25"/>
    </location>
</feature>
<evidence type="ECO:0000313" key="3">
    <source>
        <dbReference type="EMBL" id="KAG1779553.1"/>
    </source>
</evidence>
<accession>A0A9P7D583</accession>
<reference evidence="3" key="1">
    <citation type="journal article" date="2020" name="New Phytol.">
        <title>Comparative genomics reveals dynamic genome evolution in host specialist ectomycorrhizal fungi.</title>
        <authorList>
            <person name="Lofgren L.A."/>
            <person name="Nguyen N.H."/>
            <person name="Vilgalys R."/>
            <person name="Ruytinx J."/>
            <person name="Liao H.L."/>
            <person name="Branco S."/>
            <person name="Kuo A."/>
            <person name="LaButti K."/>
            <person name="Lipzen A."/>
            <person name="Andreopoulos W."/>
            <person name="Pangilinan J."/>
            <person name="Riley R."/>
            <person name="Hundley H."/>
            <person name="Na H."/>
            <person name="Barry K."/>
            <person name="Grigoriev I.V."/>
            <person name="Stajich J.E."/>
            <person name="Kennedy P.G."/>
        </authorList>
    </citation>
    <scope>NUCLEOTIDE SEQUENCE</scope>
    <source>
        <strain evidence="3">DOB743</strain>
    </source>
</reference>
<feature type="region of interest" description="Disordered" evidence="1">
    <location>
        <begin position="245"/>
        <end position="264"/>
    </location>
</feature>
<sequence length="264" mass="26571">MRFLSLYIVFVSFSLALLLSGGVQGIPVSHPNAPPRHAELHRRGNDLISALLSVVESLLGTLPLPGAAVQPAQAAIERVQNLTASLPLPALPIPALPIPRGVEAVSVSSSYSSSSTVQANSSASLSQASTAAASASAAHQQADVHPGHGRHIHRRDTTSASAPLSSGSVHASSTSASGSVRASSASASGKPALAVVPSLPVSLPIPTSSLPVSLPIPNPSLPVPVHVPISSLPVSPPISVPILAASGMPPKASGTTKGKRTHHR</sequence>
<dbReference type="AlphaFoldDB" id="A0A9P7D583"/>
<feature type="compositionally biased region" description="Low complexity" evidence="1">
    <location>
        <begin position="165"/>
        <end position="184"/>
    </location>
</feature>
<organism evidence="3 4">
    <name type="scientific">Suillus placidus</name>
    <dbReference type="NCBI Taxonomy" id="48579"/>
    <lineage>
        <taxon>Eukaryota</taxon>
        <taxon>Fungi</taxon>
        <taxon>Dikarya</taxon>
        <taxon>Basidiomycota</taxon>
        <taxon>Agaricomycotina</taxon>
        <taxon>Agaricomycetes</taxon>
        <taxon>Agaricomycetidae</taxon>
        <taxon>Boletales</taxon>
        <taxon>Suillineae</taxon>
        <taxon>Suillaceae</taxon>
        <taxon>Suillus</taxon>
    </lineage>
</organism>
<dbReference type="Proteomes" id="UP000714275">
    <property type="component" value="Unassembled WGS sequence"/>
</dbReference>
<feature type="chain" id="PRO_5040459836" evidence="2">
    <location>
        <begin position="26"/>
        <end position="264"/>
    </location>
</feature>
<feature type="region of interest" description="Disordered" evidence="1">
    <location>
        <begin position="131"/>
        <end position="184"/>
    </location>
</feature>
<protein>
    <submittedName>
        <fullName evidence="3">Uncharacterized protein</fullName>
    </submittedName>
</protein>
<keyword evidence="4" id="KW-1185">Reference proteome</keyword>
<proteinExistence type="predicted"/>
<keyword evidence="2" id="KW-0732">Signal</keyword>
<name>A0A9P7D583_9AGAM</name>
<evidence type="ECO:0000313" key="4">
    <source>
        <dbReference type="Proteomes" id="UP000714275"/>
    </source>
</evidence>
<comment type="caution">
    <text evidence="3">The sequence shown here is derived from an EMBL/GenBank/DDBJ whole genome shotgun (WGS) entry which is preliminary data.</text>
</comment>